<name>A0A226ECY3_FOLCA</name>
<comment type="function">
    <text evidence="3">Involved in transvection phenomena (= synapsis-dependent gene expression), where the synaptic pairing of chromosomes carrying genes with which zeste interacts influences the expression of these genes. Zeste binds to DNA and stimulates transcription from a nearby promoter.</text>
</comment>
<dbReference type="AlphaFoldDB" id="A0A226ECY3"/>
<feature type="domain" description="Myb/SANT-like DNA-binding" evidence="5">
    <location>
        <begin position="258"/>
        <end position="332"/>
    </location>
</feature>
<dbReference type="GO" id="GO:0005634">
    <property type="term" value="C:nucleus"/>
    <property type="evidence" value="ECO:0007669"/>
    <property type="project" value="TreeGrafter"/>
</dbReference>
<keyword evidence="4" id="KW-0175">Coiled coil</keyword>
<accession>A0A226ECY3</accession>
<evidence type="ECO:0000313" key="7">
    <source>
        <dbReference type="Proteomes" id="UP000198287"/>
    </source>
</evidence>
<protein>
    <recommendedName>
        <fullName evidence="2">Regulatory protein zeste</fullName>
    </recommendedName>
</protein>
<evidence type="ECO:0000256" key="1">
    <source>
        <dbReference type="ARBA" id="ARBA00011764"/>
    </source>
</evidence>
<dbReference type="PANTHER" id="PTHR23098">
    <property type="entry name" value="AGAP001331-PA-RELATED"/>
    <property type="match status" value="1"/>
</dbReference>
<feature type="coiled-coil region" evidence="4">
    <location>
        <begin position="489"/>
        <end position="516"/>
    </location>
</feature>
<dbReference type="OrthoDB" id="3066195at2759"/>
<evidence type="ECO:0000259" key="5">
    <source>
        <dbReference type="Pfam" id="PF13873"/>
    </source>
</evidence>
<dbReference type="Pfam" id="PF13873">
    <property type="entry name" value="Myb_DNA-bind_5"/>
    <property type="match status" value="1"/>
</dbReference>
<dbReference type="GO" id="GO:0003677">
    <property type="term" value="F:DNA binding"/>
    <property type="evidence" value="ECO:0007669"/>
    <property type="project" value="UniProtKB-KW"/>
</dbReference>
<reference evidence="6 7" key="1">
    <citation type="submission" date="2015-12" db="EMBL/GenBank/DDBJ databases">
        <title>The genome of Folsomia candida.</title>
        <authorList>
            <person name="Faddeeva A."/>
            <person name="Derks M.F."/>
            <person name="Anvar Y."/>
            <person name="Smit S."/>
            <person name="Van Straalen N."/>
            <person name="Roelofs D."/>
        </authorList>
    </citation>
    <scope>NUCLEOTIDE SEQUENCE [LARGE SCALE GENOMIC DNA]</scope>
    <source>
        <strain evidence="6 7">VU population</strain>
        <tissue evidence="6">Whole body</tissue>
    </source>
</reference>
<dbReference type="Proteomes" id="UP000198287">
    <property type="component" value="Unassembled WGS sequence"/>
</dbReference>
<dbReference type="InterPro" id="IPR028002">
    <property type="entry name" value="Myb_DNA-bind_5"/>
</dbReference>
<keyword evidence="7" id="KW-1185">Reference proteome</keyword>
<gene>
    <name evidence="6" type="ORF">Fcan01_11343</name>
</gene>
<evidence type="ECO:0000256" key="3">
    <source>
        <dbReference type="ARBA" id="ARBA00025466"/>
    </source>
</evidence>
<dbReference type="PANTHER" id="PTHR23098:SF16">
    <property type="entry name" value="REGULATORY PROTEIN ZESTE"/>
    <property type="match status" value="1"/>
</dbReference>
<dbReference type="EMBL" id="LNIX01000005">
    <property type="protein sequence ID" value="OXA55078.1"/>
    <property type="molecule type" value="Genomic_DNA"/>
</dbReference>
<organism evidence="6 7">
    <name type="scientific">Folsomia candida</name>
    <name type="common">Springtail</name>
    <dbReference type="NCBI Taxonomy" id="158441"/>
    <lineage>
        <taxon>Eukaryota</taxon>
        <taxon>Metazoa</taxon>
        <taxon>Ecdysozoa</taxon>
        <taxon>Arthropoda</taxon>
        <taxon>Hexapoda</taxon>
        <taxon>Collembola</taxon>
        <taxon>Entomobryomorpha</taxon>
        <taxon>Isotomoidea</taxon>
        <taxon>Isotomidae</taxon>
        <taxon>Proisotominae</taxon>
        <taxon>Folsomia</taxon>
    </lineage>
</organism>
<sequence>MSILCIAKNAIRFKYYGQLPLTDVTFMEEYNGILKRFISTVDIPYEEDKTGNYSFTINNLHSKHNSSWFSLYFSDQTQAHFIRPPHPVHAFRSERLDVGQTELGISSDGNKDSFRVIIPCRISNPDQISAKPAGLVDVQTKTSYNPLLGFIMNTTTYEDILQHWNIFSFQCFLRIGKSTQETLNVGLLPSIQQLVDGDQHISITAVGVKRLRVTCDPRKNWNFVIFMPVKTALDSGLLGNWDDEMSAAIPTTHPKASRRPKFSEDELVALARAIKDRDHIISGKFQGAKASKTNKNKAWAEVVDAVNAVGGMGRTQEEIKTKHKNLRTSTKKVETENKREIFKTGGGKSKLKSLTESQLIILETLPSTLLDGIHGGIDLHDPSFKLPKVPTPTKQDEDDMDLLDLDEIGPQVRQPFVPGRSELQLAAQTVANASEAASLGEPVAHCSKTLPQLETSRTICETPKRKHRKLEVSSTEQLLREQVGLMRKQVEVMSDIKELMAERNRIEQEKLDIKKRKFSSNSPMFMSTD</sequence>
<comment type="subunit">
    <text evidence="1">Self-associates forming complexes of several hundred monomers.</text>
</comment>
<evidence type="ECO:0000256" key="4">
    <source>
        <dbReference type="SAM" id="Coils"/>
    </source>
</evidence>
<evidence type="ECO:0000313" key="6">
    <source>
        <dbReference type="EMBL" id="OXA55078.1"/>
    </source>
</evidence>
<proteinExistence type="predicted"/>
<keyword evidence="6" id="KW-0238">DNA-binding</keyword>
<comment type="caution">
    <text evidence="6">The sequence shown here is derived from an EMBL/GenBank/DDBJ whole genome shotgun (WGS) entry which is preliminary data.</text>
</comment>
<evidence type="ECO:0000256" key="2">
    <source>
        <dbReference type="ARBA" id="ARBA00016807"/>
    </source>
</evidence>